<proteinExistence type="predicted"/>
<protein>
    <submittedName>
        <fullName evidence="5">Regulatory protein MarR</fullName>
    </submittedName>
</protein>
<dbReference type="STRING" id="1384057.CD33_07235"/>
<dbReference type="InterPro" id="IPR036390">
    <property type="entry name" value="WH_DNA-bd_sf"/>
</dbReference>
<keyword evidence="6" id="KW-1185">Reference proteome</keyword>
<evidence type="ECO:0000256" key="1">
    <source>
        <dbReference type="ARBA" id="ARBA00023015"/>
    </source>
</evidence>
<dbReference type="EMBL" id="JPVO01000046">
    <property type="protein sequence ID" value="KGR76328.1"/>
    <property type="molecule type" value="Genomic_DNA"/>
</dbReference>
<comment type="caution">
    <text evidence="5">The sequence shown here is derived from an EMBL/GenBank/DDBJ whole genome shotgun (WGS) entry which is preliminary data.</text>
</comment>
<dbReference type="AlphaFoldDB" id="A0A0A3I131"/>
<sequence>MNILSDQWHQSYGFLLGKVLQQMEDKFAEGLIPFNINARQYGVLLFIQGNPYSSQKDISENLKIDRTTMVSHIDHLETLGFVERSKNPNDRRSYSLLITEKGNDVLDSRLEFLNHIELEVLTPLNPNEKQLLKDLLVKVWKSL</sequence>
<evidence type="ECO:0000256" key="2">
    <source>
        <dbReference type="ARBA" id="ARBA00023125"/>
    </source>
</evidence>
<evidence type="ECO:0000313" key="6">
    <source>
        <dbReference type="Proteomes" id="UP000030408"/>
    </source>
</evidence>
<dbReference type="InterPro" id="IPR036388">
    <property type="entry name" value="WH-like_DNA-bd_sf"/>
</dbReference>
<dbReference type="OrthoDB" id="1858911at2"/>
<dbReference type="GO" id="GO:0003700">
    <property type="term" value="F:DNA-binding transcription factor activity"/>
    <property type="evidence" value="ECO:0007669"/>
    <property type="project" value="InterPro"/>
</dbReference>
<dbReference type="PROSITE" id="PS50995">
    <property type="entry name" value="HTH_MARR_2"/>
    <property type="match status" value="1"/>
</dbReference>
<gene>
    <name evidence="5" type="ORF">CD33_07235</name>
</gene>
<dbReference type="PANTHER" id="PTHR42756:SF1">
    <property type="entry name" value="TRANSCRIPTIONAL REPRESSOR OF EMRAB OPERON"/>
    <property type="match status" value="1"/>
</dbReference>
<accession>A0A0A3I131</accession>
<evidence type="ECO:0000313" key="5">
    <source>
        <dbReference type="EMBL" id="KGR76328.1"/>
    </source>
</evidence>
<dbReference type="Proteomes" id="UP000030408">
    <property type="component" value="Unassembled WGS sequence"/>
</dbReference>
<name>A0A0A3I131_9BACL</name>
<dbReference type="Gene3D" id="1.10.10.10">
    <property type="entry name" value="Winged helix-like DNA-binding domain superfamily/Winged helix DNA-binding domain"/>
    <property type="match status" value="1"/>
</dbReference>
<keyword evidence="3" id="KW-0804">Transcription</keyword>
<dbReference type="PROSITE" id="PS01117">
    <property type="entry name" value="HTH_MARR_1"/>
    <property type="match status" value="1"/>
</dbReference>
<dbReference type="InterPro" id="IPR000835">
    <property type="entry name" value="HTH_MarR-typ"/>
</dbReference>
<dbReference type="PANTHER" id="PTHR42756">
    <property type="entry name" value="TRANSCRIPTIONAL REGULATOR, MARR"/>
    <property type="match status" value="1"/>
</dbReference>
<dbReference type="Pfam" id="PF12802">
    <property type="entry name" value="MarR_2"/>
    <property type="match status" value="1"/>
</dbReference>
<keyword evidence="2" id="KW-0238">DNA-binding</keyword>
<feature type="domain" description="HTH marR-type" evidence="4">
    <location>
        <begin position="9"/>
        <end position="141"/>
    </location>
</feature>
<dbReference type="InterPro" id="IPR023187">
    <property type="entry name" value="Tscrpt_reg_MarR-type_CS"/>
</dbReference>
<keyword evidence="1" id="KW-0805">Transcription regulation</keyword>
<dbReference type="SUPFAM" id="SSF46785">
    <property type="entry name" value="Winged helix' DNA-binding domain"/>
    <property type="match status" value="1"/>
</dbReference>
<organism evidence="5 6">
    <name type="scientific">Ureibacillus sinduriensis BLB-1 = JCM 15800</name>
    <dbReference type="NCBI Taxonomy" id="1384057"/>
    <lineage>
        <taxon>Bacteria</taxon>
        <taxon>Bacillati</taxon>
        <taxon>Bacillota</taxon>
        <taxon>Bacilli</taxon>
        <taxon>Bacillales</taxon>
        <taxon>Caryophanaceae</taxon>
        <taxon>Ureibacillus</taxon>
    </lineage>
</organism>
<dbReference type="GO" id="GO:0003677">
    <property type="term" value="F:DNA binding"/>
    <property type="evidence" value="ECO:0007669"/>
    <property type="project" value="UniProtKB-KW"/>
</dbReference>
<dbReference type="SMART" id="SM00347">
    <property type="entry name" value="HTH_MARR"/>
    <property type="match status" value="1"/>
</dbReference>
<evidence type="ECO:0000259" key="4">
    <source>
        <dbReference type="PROSITE" id="PS50995"/>
    </source>
</evidence>
<reference evidence="5 6" key="1">
    <citation type="submission" date="2014-02" db="EMBL/GenBank/DDBJ databases">
        <title>Draft genome sequence of Lysinibacillus sinduriensis JCM 15800.</title>
        <authorList>
            <person name="Zhang F."/>
            <person name="Wang G."/>
            <person name="Zhang L."/>
        </authorList>
    </citation>
    <scope>NUCLEOTIDE SEQUENCE [LARGE SCALE GENOMIC DNA]</scope>
    <source>
        <strain evidence="5 6">JCM 15800</strain>
    </source>
</reference>
<dbReference type="PRINTS" id="PR00598">
    <property type="entry name" value="HTHMARR"/>
</dbReference>
<dbReference type="eggNOG" id="COG1846">
    <property type="taxonomic scope" value="Bacteria"/>
</dbReference>
<evidence type="ECO:0000256" key="3">
    <source>
        <dbReference type="ARBA" id="ARBA00023163"/>
    </source>
</evidence>